<organism evidence="1 2">
    <name type="scientific">Rotaria magnacalcarata</name>
    <dbReference type="NCBI Taxonomy" id="392030"/>
    <lineage>
        <taxon>Eukaryota</taxon>
        <taxon>Metazoa</taxon>
        <taxon>Spiralia</taxon>
        <taxon>Gnathifera</taxon>
        <taxon>Rotifera</taxon>
        <taxon>Eurotatoria</taxon>
        <taxon>Bdelloidea</taxon>
        <taxon>Philodinida</taxon>
        <taxon>Philodinidae</taxon>
        <taxon>Rotaria</taxon>
    </lineage>
</organism>
<sequence length="41" mass="4809">QYSLAMKNVQQAIDIAQIKLPSTHSDLVDYRETYEKIQKKI</sequence>
<dbReference type="Proteomes" id="UP000663842">
    <property type="component" value="Unassembled WGS sequence"/>
</dbReference>
<dbReference type="EMBL" id="CAJOBF010008389">
    <property type="protein sequence ID" value="CAF4254609.1"/>
    <property type="molecule type" value="Genomic_DNA"/>
</dbReference>
<proteinExistence type="predicted"/>
<gene>
    <name evidence="1" type="ORF">UXM345_LOCUS30928</name>
</gene>
<evidence type="ECO:0000313" key="1">
    <source>
        <dbReference type="EMBL" id="CAF4254609.1"/>
    </source>
</evidence>
<dbReference type="AlphaFoldDB" id="A0A820EYM1"/>
<protein>
    <submittedName>
        <fullName evidence="1">Uncharacterized protein</fullName>
    </submittedName>
</protein>
<reference evidence="1" key="1">
    <citation type="submission" date="2021-02" db="EMBL/GenBank/DDBJ databases">
        <authorList>
            <person name="Nowell W R."/>
        </authorList>
    </citation>
    <scope>NUCLEOTIDE SEQUENCE</scope>
</reference>
<name>A0A820EYM1_9BILA</name>
<feature type="non-terminal residue" evidence="1">
    <location>
        <position position="1"/>
    </location>
</feature>
<evidence type="ECO:0000313" key="2">
    <source>
        <dbReference type="Proteomes" id="UP000663842"/>
    </source>
</evidence>
<accession>A0A820EYM1</accession>
<comment type="caution">
    <text evidence="1">The sequence shown here is derived from an EMBL/GenBank/DDBJ whole genome shotgun (WGS) entry which is preliminary data.</text>
</comment>